<evidence type="ECO:0000313" key="3">
    <source>
        <dbReference type="Proteomes" id="UP000245698"/>
    </source>
</evidence>
<name>A0A2P9AVY9_9HYPH</name>
<dbReference type="EMBL" id="FUIG01000081">
    <property type="protein sequence ID" value="SJM35322.1"/>
    <property type="molecule type" value="Genomic_DNA"/>
</dbReference>
<evidence type="ECO:0000256" key="1">
    <source>
        <dbReference type="SAM" id="MobiDB-lite"/>
    </source>
</evidence>
<protein>
    <submittedName>
        <fullName evidence="2">Uncharacterized protein</fullName>
    </submittedName>
</protein>
<sequence length="72" mass="7819">MSGRMPSTTITALGRRMNPLRGMGARGEVGIKIRLPRPSRAAGSFSGPIKTFGRLAPSVRCWRKAVVDHKKS</sequence>
<reference evidence="3" key="1">
    <citation type="submission" date="2016-12" db="EMBL/GenBank/DDBJ databases">
        <authorList>
            <person name="Brunel B."/>
        </authorList>
    </citation>
    <scope>NUCLEOTIDE SEQUENCE [LARGE SCALE GENOMIC DNA]</scope>
</reference>
<dbReference type="Proteomes" id="UP000245698">
    <property type="component" value="Unassembled WGS sequence"/>
</dbReference>
<dbReference type="AlphaFoldDB" id="A0A2P9AVY9"/>
<feature type="compositionally biased region" description="Polar residues" evidence="1">
    <location>
        <begin position="1"/>
        <end position="11"/>
    </location>
</feature>
<accession>A0A2P9AVY9</accession>
<organism evidence="2 3">
    <name type="scientific">Mesorhizobium delmotii</name>
    <dbReference type="NCBI Taxonomy" id="1631247"/>
    <lineage>
        <taxon>Bacteria</taxon>
        <taxon>Pseudomonadati</taxon>
        <taxon>Pseudomonadota</taxon>
        <taxon>Alphaproteobacteria</taxon>
        <taxon>Hyphomicrobiales</taxon>
        <taxon>Phyllobacteriaceae</taxon>
        <taxon>Mesorhizobium</taxon>
    </lineage>
</organism>
<evidence type="ECO:0000313" key="2">
    <source>
        <dbReference type="EMBL" id="SJM35322.1"/>
    </source>
</evidence>
<keyword evidence="3" id="KW-1185">Reference proteome</keyword>
<proteinExistence type="predicted"/>
<feature type="region of interest" description="Disordered" evidence="1">
    <location>
        <begin position="1"/>
        <end position="23"/>
    </location>
</feature>
<gene>
    <name evidence="2" type="ORF">BQ8482_70052</name>
</gene>